<accession>A0A545T6E1</accession>
<dbReference type="InterPro" id="IPR001509">
    <property type="entry name" value="Epimerase_deHydtase"/>
</dbReference>
<keyword evidence="8" id="KW-0119">Carbohydrate metabolism</keyword>
<evidence type="ECO:0000256" key="6">
    <source>
        <dbReference type="ARBA" id="ARBA00018569"/>
    </source>
</evidence>
<evidence type="ECO:0000256" key="3">
    <source>
        <dbReference type="ARBA" id="ARBA00004947"/>
    </source>
</evidence>
<evidence type="ECO:0000256" key="2">
    <source>
        <dbReference type="ARBA" id="ARBA00001911"/>
    </source>
</evidence>
<dbReference type="GO" id="GO:0005829">
    <property type="term" value="C:cytosol"/>
    <property type="evidence" value="ECO:0007669"/>
    <property type="project" value="TreeGrafter"/>
</dbReference>
<keyword evidence="9" id="KW-0413">Isomerase</keyword>
<comment type="similarity">
    <text evidence="4">Belongs to the NAD(P)-dependent epimerase/dehydratase family.</text>
</comment>
<name>A0A545T6E1_9GAMM</name>
<dbReference type="PANTHER" id="PTHR43725">
    <property type="entry name" value="UDP-GLUCOSE 4-EPIMERASE"/>
    <property type="match status" value="1"/>
</dbReference>
<dbReference type="OrthoDB" id="7941246at2"/>
<dbReference type="AlphaFoldDB" id="A0A545T6E1"/>
<comment type="catalytic activity">
    <reaction evidence="1">
        <text>UDP-alpha-D-glucose = UDP-alpha-D-galactose</text>
        <dbReference type="Rhea" id="RHEA:22168"/>
        <dbReference type="ChEBI" id="CHEBI:58885"/>
        <dbReference type="ChEBI" id="CHEBI:66914"/>
        <dbReference type="EC" id="5.1.3.2"/>
    </reaction>
</comment>
<evidence type="ECO:0000313" key="13">
    <source>
        <dbReference type="EMBL" id="TQV72791.1"/>
    </source>
</evidence>
<comment type="caution">
    <text evidence="13">The sequence shown here is derived from an EMBL/GenBank/DDBJ whole genome shotgun (WGS) entry which is preliminary data.</text>
</comment>
<dbReference type="EMBL" id="VIKR01000004">
    <property type="protein sequence ID" value="TQV72791.1"/>
    <property type="molecule type" value="Genomic_DNA"/>
</dbReference>
<dbReference type="GO" id="GO:0003978">
    <property type="term" value="F:UDP-glucose 4-epimerase activity"/>
    <property type="evidence" value="ECO:0007669"/>
    <property type="project" value="UniProtKB-EC"/>
</dbReference>
<evidence type="ECO:0000256" key="7">
    <source>
        <dbReference type="ARBA" id="ARBA00023027"/>
    </source>
</evidence>
<evidence type="ECO:0000256" key="1">
    <source>
        <dbReference type="ARBA" id="ARBA00000083"/>
    </source>
</evidence>
<sequence length="382" mass="43230">MVVNRNEPKTMPFTRRHFLATTLSSLSLSFMPQVALGGISPAPKKLKILFLGGTGYLGPHTVNYAIARGHEVTLFNRGKTNTDLFPMLRKIKGNRDPKIDRGLTHLKSGEWDAVIDTSGFVPRIVNASASLLADRVKHYLFISTLCVYDQWAASGLDNTENRKLIPFNSQIGEDVAKHYCELKAYSENAINAVMPNRVTNIRPGFIVGPRDKKNRFYYWPTRIERGGDVIALGKPNDLTQFIDVRDLAKFIIHCLETKLTGDYNLVAPQLSFGHFLNTCNQVTGNKAKLHWIPHEYLAKHQIYPWQDLPMWAAKNASDAGMVSWSSQKALDDGLTIRPLEETIRDTLDWYHTLSDAERMKLKTSMTDKKEKTALNAWKNDNL</sequence>
<evidence type="ECO:0000259" key="12">
    <source>
        <dbReference type="Pfam" id="PF01370"/>
    </source>
</evidence>
<gene>
    <name evidence="13" type="ORF">FLL45_15085</name>
</gene>
<keyword evidence="8" id="KW-0299">Galactose metabolism</keyword>
<dbReference type="InterPro" id="IPR036291">
    <property type="entry name" value="NAD(P)-bd_dom_sf"/>
</dbReference>
<proteinExistence type="inferred from homology"/>
<comment type="pathway">
    <text evidence="3">Carbohydrate metabolism; galactose metabolism.</text>
</comment>
<keyword evidence="14" id="KW-1185">Reference proteome</keyword>
<evidence type="ECO:0000256" key="11">
    <source>
        <dbReference type="ARBA" id="ARBA00033067"/>
    </source>
</evidence>
<keyword evidence="7" id="KW-0520">NAD</keyword>
<evidence type="ECO:0000256" key="10">
    <source>
        <dbReference type="ARBA" id="ARBA00031367"/>
    </source>
</evidence>
<evidence type="ECO:0000256" key="4">
    <source>
        <dbReference type="ARBA" id="ARBA00007637"/>
    </source>
</evidence>
<comment type="cofactor">
    <cofactor evidence="2">
        <name>NAD(+)</name>
        <dbReference type="ChEBI" id="CHEBI:57540"/>
    </cofactor>
</comment>
<dbReference type="PANTHER" id="PTHR43725:SF47">
    <property type="entry name" value="UDP-GLUCOSE 4-EPIMERASE"/>
    <property type="match status" value="1"/>
</dbReference>
<feature type="domain" description="NAD-dependent epimerase/dehydratase" evidence="12">
    <location>
        <begin position="132"/>
        <end position="264"/>
    </location>
</feature>
<evidence type="ECO:0000313" key="14">
    <source>
        <dbReference type="Proteomes" id="UP000317839"/>
    </source>
</evidence>
<protein>
    <recommendedName>
        <fullName evidence="6">UDP-glucose 4-epimerase</fullName>
        <ecNumber evidence="5">5.1.3.2</ecNumber>
    </recommendedName>
    <alternativeName>
        <fullName evidence="11">Galactowaldenase</fullName>
    </alternativeName>
    <alternativeName>
        <fullName evidence="10">UDP-galactose 4-epimerase</fullName>
    </alternativeName>
</protein>
<dbReference type="Pfam" id="PF01370">
    <property type="entry name" value="Epimerase"/>
    <property type="match status" value="1"/>
</dbReference>
<organism evidence="13 14">
    <name type="scientific">Aliikangiella marina</name>
    <dbReference type="NCBI Taxonomy" id="1712262"/>
    <lineage>
        <taxon>Bacteria</taxon>
        <taxon>Pseudomonadati</taxon>
        <taxon>Pseudomonadota</taxon>
        <taxon>Gammaproteobacteria</taxon>
        <taxon>Oceanospirillales</taxon>
        <taxon>Pleioneaceae</taxon>
        <taxon>Aliikangiella</taxon>
    </lineage>
</organism>
<dbReference type="SUPFAM" id="SSF51735">
    <property type="entry name" value="NAD(P)-binding Rossmann-fold domains"/>
    <property type="match status" value="1"/>
</dbReference>
<dbReference type="GO" id="GO:0006012">
    <property type="term" value="P:galactose metabolic process"/>
    <property type="evidence" value="ECO:0007669"/>
    <property type="project" value="UniProtKB-KW"/>
</dbReference>
<dbReference type="EC" id="5.1.3.2" evidence="5"/>
<evidence type="ECO:0000256" key="9">
    <source>
        <dbReference type="ARBA" id="ARBA00023235"/>
    </source>
</evidence>
<reference evidence="13 14" key="1">
    <citation type="submission" date="2019-06" db="EMBL/GenBank/DDBJ databases">
        <title>Draft genome of Aliikangiella marina GYP-15.</title>
        <authorList>
            <person name="Wang G."/>
        </authorList>
    </citation>
    <scope>NUCLEOTIDE SEQUENCE [LARGE SCALE GENOMIC DNA]</scope>
    <source>
        <strain evidence="13 14">GYP-15</strain>
    </source>
</reference>
<evidence type="ECO:0000256" key="5">
    <source>
        <dbReference type="ARBA" id="ARBA00013189"/>
    </source>
</evidence>
<evidence type="ECO:0000256" key="8">
    <source>
        <dbReference type="ARBA" id="ARBA00023144"/>
    </source>
</evidence>
<dbReference type="Proteomes" id="UP000317839">
    <property type="component" value="Unassembled WGS sequence"/>
</dbReference>
<dbReference type="Gene3D" id="3.40.50.720">
    <property type="entry name" value="NAD(P)-binding Rossmann-like Domain"/>
    <property type="match status" value="1"/>
</dbReference>